<dbReference type="Pfam" id="PF20239">
    <property type="entry name" value="DUF6596"/>
    <property type="match status" value="1"/>
</dbReference>
<dbReference type="InterPro" id="IPR013325">
    <property type="entry name" value="RNA_pol_sigma_r2"/>
</dbReference>
<accession>A0ABV6ZX43</accession>
<proteinExistence type="predicted"/>
<protein>
    <submittedName>
        <fullName evidence="3">RNA polymerase sigma factor</fullName>
    </submittedName>
</protein>
<dbReference type="EMBL" id="JBHRSV010000012">
    <property type="protein sequence ID" value="MFC2925903.1"/>
    <property type="molecule type" value="Genomic_DNA"/>
</dbReference>
<dbReference type="InterPro" id="IPR011990">
    <property type="entry name" value="TPR-like_helical_dom_sf"/>
</dbReference>
<dbReference type="Pfam" id="PF04542">
    <property type="entry name" value="Sigma70_r2"/>
    <property type="match status" value="1"/>
</dbReference>
<dbReference type="InterPro" id="IPR007627">
    <property type="entry name" value="RNA_pol_sigma70_r2"/>
</dbReference>
<dbReference type="SUPFAM" id="SSF88946">
    <property type="entry name" value="Sigma2 domain of RNA polymerase sigma factors"/>
    <property type="match status" value="1"/>
</dbReference>
<keyword evidence="4" id="KW-1185">Reference proteome</keyword>
<evidence type="ECO:0000259" key="1">
    <source>
        <dbReference type="Pfam" id="PF04542"/>
    </source>
</evidence>
<dbReference type="Gene3D" id="1.25.40.10">
    <property type="entry name" value="Tetratricopeptide repeat domain"/>
    <property type="match status" value="1"/>
</dbReference>
<dbReference type="InterPro" id="IPR046531">
    <property type="entry name" value="DUF6596"/>
</dbReference>
<dbReference type="PANTHER" id="PTHR47756:SF2">
    <property type="entry name" value="BLL6612 PROTEIN"/>
    <property type="match status" value="1"/>
</dbReference>
<dbReference type="Proteomes" id="UP001595379">
    <property type="component" value="Unassembled WGS sequence"/>
</dbReference>
<dbReference type="RefSeq" id="WP_343164908.1">
    <property type="nucleotide sequence ID" value="NZ_JBHRSV010000012.1"/>
</dbReference>
<comment type="caution">
    <text evidence="3">The sequence shown here is derived from an EMBL/GenBank/DDBJ whole genome shotgun (WGS) entry which is preliminary data.</text>
</comment>
<gene>
    <name evidence="3" type="ORF">ACFOOR_07270</name>
</gene>
<dbReference type="Gene3D" id="1.10.1740.10">
    <property type="match status" value="1"/>
</dbReference>
<dbReference type="PANTHER" id="PTHR47756">
    <property type="entry name" value="BLL6612 PROTEIN-RELATED"/>
    <property type="match status" value="1"/>
</dbReference>
<evidence type="ECO:0000313" key="4">
    <source>
        <dbReference type="Proteomes" id="UP001595379"/>
    </source>
</evidence>
<reference evidence="4" key="1">
    <citation type="journal article" date="2019" name="Int. J. Syst. Evol. Microbiol.">
        <title>The Global Catalogue of Microorganisms (GCM) 10K type strain sequencing project: providing services to taxonomists for standard genome sequencing and annotation.</title>
        <authorList>
            <consortium name="The Broad Institute Genomics Platform"/>
            <consortium name="The Broad Institute Genome Sequencing Center for Infectious Disease"/>
            <person name="Wu L."/>
            <person name="Ma J."/>
        </authorList>
    </citation>
    <scope>NUCLEOTIDE SEQUENCE [LARGE SCALE GENOMIC DNA]</scope>
    <source>
        <strain evidence="4">KCTC 52487</strain>
    </source>
</reference>
<organism evidence="3 4">
    <name type="scientific">Hyphobacterium vulgare</name>
    <dbReference type="NCBI Taxonomy" id="1736751"/>
    <lineage>
        <taxon>Bacteria</taxon>
        <taxon>Pseudomonadati</taxon>
        <taxon>Pseudomonadota</taxon>
        <taxon>Alphaproteobacteria</taxon>
        <taxon>Maricaulales</taxon>
        <taxon>Maricaulaceae</taxon>
        <taxon>Hyphobacterium</taxon>
    </lineage>
</organism>
<sequence>MAADPSQAGQARAAAETAARTAYGRLIAWLSARNRDVASAEDALADAFLSALETWPLRGVPERPEAWLLAVARRRLVDRARRNATAETAAPDLVRQIEEAEMTANAEASVFPDERLKLLFICAHPAIASNVHTPLMLQTVFGFDAARIAAAFLTAPAAMGQRLVRAKAKIRATRPGFGEPGRSDWPDRLGAVLSAIYAAYTAGWDDPAGLDGVRSGFAREAIALGRMTSALLPGEGEAHGLLALMLHCEARKPSRRDMAGDFIPLSRQDTSRWDRSLIAEAETALRRAIECGPPGRFALEAAIQSAHAARMVRGSADWDAIVQLYDRLVTVTPALGAQIARAAALAESGRADAGLAALDRIDPGRVSDFQPWWATRAHLLAEAGQREAAGNAYRRAADLTADPAVRDWLLKRAAML</sequence>
<evidence type="ECO:0000313" key="3">
    <source>
        <dbReference type="EMBL" id="MFC2925903.1"/>
    </source>
</evidence>
<name>A0ABV6ZX43_9PROT</name>
<feature type="domain" description="DUF6596" evidence="2">
    <location>
        <begin position="188"/>
        <end position="288"/>
    </location>
</feature>
<evidence type="ECO:0000259" key="2">
    <source>
        <dbReference type="Pfam" id="PF20239"/>
    </source>
</evidence>
<feature type="domain" description="RNA polymerase sigma-70 region 2" evidence="1">
    <location>
        <begin position="23"/>
        <end position="84"/>
    </location>
</feature>